<dbReference type="PANTHER" id="PTHR36528">
    <property type="entry name" value="CRISPR SYSTEM SINGLE-STRAND-SPECIFIC DEOXYRIBONUCLEASE CAS10/CSM1 (SUBTYPE III-A)"/>
    <property type="match status" value="1"/>
</dbReference>
<dbReference type="InterPro" id="IPR024615">
    <property type="entry name" value="CRISPR-assoc_Cmr2_N"/>
</dbReference>
<keyword evidence="5" id="KW-1185">Reference proteome</keyword>
<dbReference type="Gene3D" id="3.30.70.270">
    <property type="match status" value="1"/>
</dbReference>
<dbReference type="Gene3D" id="3.30.70.2220">
    <property type="entry name" value="CRISPR-Cas system, Cmr2 subunit, D1 domain, cysteine cluster"/>
    <property type="match status" value="1"/>
</dbReference>
<dbReference type="AlphaFoldDB" id="A0A2T0L9Z6"/>
<keyword evidence="1" id="KW-0547">Nucleotide-binding</keyword>
<gene>
    <name evidence="4" type="ORF">CLV97_1473</name>
</gene>
<proteinExistence type="predicted"/>
<dbReference type="Proteomes" id="UP000237797">
    <property type="component" value="Unassembled WGS sequence"/>
</dbReference>
<evidence type="ECO:0000313" key="5">
    <source>
        <dbReference type="Proteomes" id="UP000237797"/>
    </source>
</evidence>
<dbReference type="RefSeq" id="WP_170070601.1">
    <property type="nucleotide sequence ID" value="NZ_PVNE01000047.1"/>
</dbReference>
<evidence type="ECO:0000313" key="4">
    <source>
        <dbReference type="EMBL" id="PRX38567.1"/>
    </source>
</evidence>
<feature type="domain" description="GGDEF" evidence="3">
    <location>
        <begin position="276"/>
        <end position="421"/>
    </location>
</feature>
<accession>A0A2T0L9Z6</accession>
<evidence type="ECO:0000256" key="2">
    <source>
        <dbReference type="ARBA" id="ARBA00023118"/>
    </source>
</evidence>
<name>A0A2T0L9Z6_9BACL</name>
<dbReference type="InterPro" id="IPR052117">
    <property type="entry name" value="Cas10/Csm1_subtype-III-A"/>
</dbReference>
<dbReference type="GO" id="GO:0000166">
    <property type="term" value="F:nucleotide binding"/>
    <property type="evidence" value="ECO:0007669"/>
    <property type="project" value="UniProtKB-KW"/>
</dbReference>
<reference evidence="4 5" key="1">
    <citation type="submission" date="2018-03" db="EMBL/GenBank/DDBJ databases">
        <title>Genomic Encyclopedia of Archaeal and Bacterial Type Strains, Phase II (KMG-II): from individual species to whole genera.</title>
        <authorList>
            <person name="Goeker M."/>
        </authorList>
    </citation>
    <scope>NUCLEOTIDE SEQUENCE [LARGE SCALE GENOMIC DNA]</scope>
    <source>
        <strain evidence="4 5">DSM 44946</strain>
    </source>
</reference>
<dbReference type="Pfam" id="PF12469">
    <property type="entry name" value="Cmr2_N"/>
    <property type="match status" value="1"/>
</dbReference>
<dbReference type="InterPro" id="IPR038242">
    <property type="entry name" value="Cmr2_N"/>
</dbReference>
<dbReference type="InterPro" id="IPR054767">
    <property type="entry name" value="Cas10-Cmr2_palm2"/>
</dbReference>
<dbReference type="GO" id="GO:0051607">
    <property type="term" value="P:defense response to virus"/>
    <property type="evidence" value="ECO:0007669"/>
    <property type="project" value="UniProtKB-KW"/>
</dbReference>
<organism evidence="4 5">
    <name type="scientific">Planifilum fimeticola</name>
    <dbReference type="NCBI Taxonomy" id="201975"/>
    <lineage>
        <taxon>Bacteria</taxon>
        <taxon>Bacillati</taxon>
        <taxon>Bacillota</taxon>
        <taxon>Bacilli</taxon>
        <taxon>Bacillales</taxon>
        <taxon>Thermoactinomycetaceae</taxon>
        <taxon>Planifilum</taxon>
    </lineage>
</organism>
<keyword evidence="2" id="KW-0051">Antiviral defense</keyword>
<dbReference type="PANTHER" id="PTHR36528:SF1">
    <property type="entry name" value="CRISPR SYSTEM SINGLE-STRAND-SPECIFIC DEOXYRIBONUCLEASE CAS10_CSM1 (SUBTYPE III-A)"/>
    <property type="match status" value="1"/>
</dbReference>
<protein>
    <submittedName>
        <fullName evidence="4">CRISPR-associated Cmr2 family protein</fullName>
    </submittedName>
</protein>
<dbReference type="Pfam" id="PF22335">
    <property type="entry name" value="Cas10-Cmr2_palm2"/>
    <property type="match status" value="1"/>
</dbReference>
<dbReference type="InterPro" id="IPR043128">
    <property type="entry name" value="Rev_trsase/Diguanyl_cyclase"/>
</dbReference>
<evidence type="ECO:0000256" key="1">
    <source>
        <dbReference type="ARBA" id="ARBA00022741"/>
    </source>
</evidence>
<dbReference type="NCBIfam" id="TIGR02577">
    <property type="entry name" value="cas_TM1794_Cmr2"/>
    <property type="match status" value="1"/>
</dbReference>
<comment type="caution">
    <text evidence="4">The sequence shown here is derived from an EMBL/GenBank/DDBJ whole genome shotgun (WGS) entry which is preliminary data.</text>
</comment>
<dbReference type="InterPro" id="IPR013407">
    <property type="entry name" value="CRISPR-assoc_prot_Cmr2"/>
</dbReference>
<dbReference type="PROSITE" id="PS50887">
    <property type="entry name" value="GGDEF"/>
    <property type="match status" value="1"/>
</dbReference>
<dbReference type="InterPro" id="IPR000160">
    <property type="entry name" value="GGDEF_dom"/>
</dbReference>
<dbReference type="CDD" id="cd09679">
    <property type="entry name" value="Cas10_III"/>
    <property type="match status" value="1"/>
</dbReference>
<sequence length="567" mass="64676">MNRQLLVISIGPVQSFIAAARKTEDLWSGSHLLSHLARKAIGFLFQKGEEQHRQVEMVYPAVTKDDLRKSCPQRERDAASLPNRFVALIEGEPREVAVLARQTVEEVRNELIDLCHEAIRRVFPKDMEKTGLYQQAEKQVDSSLEFFWALENLPDDRSFEEARLEVERRLAAVKNNRSYPPHDQCGLICTICGERDALCAETPDADDPIGEMRRQLRKTWDNRTSPFRQYEGAEEGEGRIRNGEFLCALCLCKRALRELFEKKPFPSVHKIARGQTYYAILMMDGDDMGQWISGEKALDKCTVRNPLDTYREISRRLSRFAKHTVPNIVEEYDGELVYAGGDDVLAFVPFYNALPLARKLRQAFSDSGQGLDAKATASMGIVIAYCKDPLYHMLNRARGLEKKAKSFRRKNGPSKDAFALAYLARSGEQREVVLPWLLDLQKPDEWTTSHLEYLMDSVKSEISSTFLFTFSQSFLPLLPRKEEREEGKLSVFEEGDPRNEELLEVELKRLLRRALKESAQEAQAESLAKSLVKLHQVVPTSFQFIQLLEILRSLGVKEREGISAATG</sequence>
<evidence type="ECO:0000259" key="3">
    <source>
        <dbReference type="PROSITE" id="PS50887"/>
    </source>
</evidence>
<dbReference type="EMBL" id="PVNE01000047">
    <property type="protein sequence ID" value="PRX38567.1"/>
    <property type="molecule type" value="Genomic_DNA"/>
</dbReference>